<name>A0A7J8FJJ8_ROUAE</name>
<evidence type="ECO:0000313" key="2">
    <source>
        <dbReference type="Proteomes" id="UP000593571"/>
    </source>
</evidence>
<organism evidence="1 2">
    <name type="scientific">Rousettus aegyptiacus</name>
    <name type="common">Egyptian fruit bat</name>
    <name type="synonym">Pteropus aegyptiacus</name>
    <dbReference type="NCBI Taxonomy" id="9407"/>
    <lineage>
        <taxon>Eukaryota</taxon>
        <taxon>Metazoa</taxon>
        <taxon>Chordata</taxon>
        <taxon>Craniata</taxon>
        <taxon>Vertebrata</taxon>
        <taxon>Euteleostomi</taxon>
        <taxon>Mammalia</taxon>
        <taxon>Eutheria</taxon>
        <taxon>Laurasiatheria</taxon>
        <taxon>Chiroptera</taxon>
        <taxon>Yinpterochiroptera</taxon>
        <taxon>Pteropodoidea</taxon>
        <taxon>Pteropodidae</taxon>
        <taxon>Rousettinae</taxon>
        <taxon>Rousettus</taxon>
    </lineage>
</organism>
<protein>
    <submittedName>
        <fullName evidence="1">Uncharacterized protein</fullName>
    </submittedName>
</protein>
<gene>
    <name evidence="1" type="ORF">HJG63_012016</name>
</gene>
<sequence>MQQFPPSRLNYPFSEASRALLPIPFVVLFVQPCFWPCATSPVGSGPGDRCCETTGGSGVRFFWPKGNQRKRAVGQMAWGVPRAVCAMPLFPWEEGLEAWHQISVGLAGQQQEHAGRGNCILHGQCLLISCSWTAQCAFSDFMNHDLMAVAWVQILWKHFCSFNRDFPYLPTSF</sequence>
<dbReference type="AlphaFoldDB" id="A0A7J8FJJ8"/>
<accession>A0A7J8FJJ8</accession>
<dbReference type="EMBL" id="JACASE010000007">
    <property type="protein sequence ID" value="KAF6447609.1"/>
    <property type="molecule type" value="Genomic_DNA"/>
</dbReference>
<keyword evidence="2" id="KW-1185">Reference proteome</keyword>
<proteinExistence type="predicted"/>
<dbReference type="Proteomes" id="UP000593571">
    <property type="component" value="Unassembled WGS sequence"/>
</dbReference>
<reference evidence="1 2" key="1">
    <citation type="journal article" date="2020" name="Nature">
        <title>Six reference-quality genomes reveal evolution of bat adaptations.</title>
        <authorList>
            <person name="Jebb D."/>
            <person name="Huang Z."/>
            <person name="Pippel M."/>
            <person name="Hughes G.M."/>
            <person name="Lavrichenko K."/>
            <person name="Devanna P."/>
            <person name="Winkler S."/>
            <person name="Jermiin L.S."/>
            <person name="Skirmuntt E.C."/>
            <person name="Katzourakis A."/>
            <person name="Burkitt-Gray L."/>
            <person name="Ray D.A."/>
            <person name="Sullivan K.A.M."/>
            <person name="Roscito J.G."/>
            <person name="Kirilenko B.M."/>
            <person name="Davalos L.M."/>
            <person name="Corthals A.P."/>
            <person name="Power M.L."/>
            <person name="Jones G."/>
            <person name="Ransome R.D."/>
            <person name="Dechmann D.K.N."/>
            <person name="Locatelli A.G."/>
            <person name="Puechmaille S.J."/>
            <person name="Fedrigo O."/>
            <person name="Jarvis E.D."/>
            <person name="Hiller M."/>
            <person name="Vernes S.C."/>
            <person name="Myers E.W."/>
            <person name="Teeling E.C."/>
        </authorList>
    </citation>
    <scope>NUCLEOTIDE SEQUENCE [LARGE SCALE GENOMIC DNA]</scope>
    <source>
        <strain evidence="1">MRouAeg1</strain>
        <tissue evidence="1">Muscle</tissue>
    </source>
</reference>
<comment type="caution">
    <text evidence="1">The sequence shown here is derived from an EMBL/GenBank/DDBJ whole genome shotgun (WGS) entry which is preliminary data.</text>
</comment>
<evidence type="ECO:0000313" key="1">
    <source>
        <dbReference type="EMBL" id="KAF6447609.1"/>
    </source>
</evidence>